<proteinExistence type="predicted"/>
<dbReference type="EMBL" id="JARKHS020006442">
    <property type="protein sequence ID" value="KAK8782641.1"/>
    <property type="molecule type" value="Genomic_DNA"/>
</dbReference>
<dbReference type="Proteomes" id="UP001321473">
    <property type="component" value="Unassembled WGS sequence"/>
</dbReference>
<evidence type="ECO:0000313" key="1">
    <source>
        <dbReference type="EMBL" id="KAK8782641.1"/>
    </source>
</evidence>
<accession>A0AAQ4F703</accession>
<gene>
    <name evidence="1" type="ORF">V5799_016021</name>
</gene>
<reference evidence="1 2" key="1">
    <citation type="journal article" date="2023" name="Arcadia Sci">
        <title>De novo assembly of a long-read Amblyomma americanum tick genome.</title>
        <authorList>
            <person name="Chou S."/>
            <person name="Poskanzer K.E."/>
            <person name="Rollins M."/>
            <person name="Thuy-Boun P.S."/>
        </authorList>
    </citation>
    <scope>NUCLEOTIDE SEQUENCE [LARGE SCALE GENOMIC DNA]</scope>
    <source>
        <strain evidence="1">F_SG_1</strain>
        <tissue evidence="1">Salivary glands</tissue>
    </source>
</reference>
<dbReference type="AlphaFoldDB" id="A0AAQ4F703"/>
<keyword evidence="2" id="KW-1185">Reference proteome</keyword>
<name>A0AAQ4F703_AMBAM</name>
<evidence type="ECO:0000313" key="2">
    <source>
        <dbReference type="Proteomes" id="UP001321473"/>
    </source>
</evidence>
<sequence length="130" mass="14677">MEDDDQEAVTCSAMMWRTICDENNDALSTGDDDFAPEADSDPDQVFMLTGASFVIWGKQLTSVENGKKKIEANTVREPREPEGDREENVKRTFLNLVRTMRSLAHYKGAKAPRMEARSVCGFLRAARNWS</sequence>
<comment type="caution">
    <text evidence="1">The sequence shown here is derived from an EMBL/GenBank/DDBJ whole genome shotgun (WGS) entry which is preliminary data.</text>
</comment>
<protein>
    <submittedName>
        <fullName evidence="1">Uncharacterized protein</fullName>
    </submittedName>
</protein>
<organism evidence="1 2">
    <name type="scientific">Amblyomma americanum</name>
    <name type="common">Lone star tick</name>
    <dbReference type="NCBI Taxonomy" id="6943"/>
    <lineage>
        <taxon>Eukaryota</taxon>
        <taxon>Metazoa</taxon>
        <taxon>Ecdysozoa</taxon>
        <taxon>Arthropoda</taxon>
        <taxon>Chelicerata</taxon>
        <taxon>Arachnida</taxon>
        <taxon>Acari</taxon>
        <taxon>Parasitiformes</taxon>
        <taxon>Ixodida</taxon>
        <taxon>Ixodoidea</taxon>
        <taxon>Ixodidae</taxon>
        <taxon>Amblyomminae</taxon>
        <taxon>Amblyomma</taxon>
    </lineage>
</organism>